<organism evidence="2 3">
    <name type="scientific">Aeromicrobium piscarium</name>
    <dbReference type="NCBI Taxonomy" id="2590901"/>
    <lineage>
        <taxon>Bacteria</taxon>
        <taxon>Bacillati</taxon>
        <taxon>Actinomycetota</taxon>
        <taxon>Actinomycetes</taxon>
        <taxon>Propionibacteriales</taxon>
        <taxon>Nocardioidaceae</taxon>
        <taxon>Aeromicrobium</taxon>
    </lineage>
</organism>
<dbReference type="OrthoDB" id="10005398at2"/>
<evidence type="ECO:0000313" key="2">
    <source>
        <dbReference type="EMBL" id="TSD68090.1"/>
    </source>
</evidence>
<accession>A0A554SP26</accession>
<protein>
    <submittedName>
        <fullName evidence="2">Uncharacterized protein</fullName>
    </submittedName>
</protein>
<reference evidence="2 3" key="1">
    <citation type="submission" date="2019-07" db="EMBL/GenBank/DDBJ databases">
        <authorList>
            <person name="Zhao L.H."/>
        </authorList>
    </citation>
    <scope>NUCLEOTIDE SEQUENCE [LARGE SCALE GENOMIC DNA]</scope>
    <source>
        <strain evidence="2 3">Co35</strain>
    </source>
</reference>
<keyword evidence="3" id="KW-1185">Reference proteome</keyword>
<gene>
    <name evidence="2" type="ORF">FNM00_00400</name>
</gene>
<comment type="caution">
    <text evidence="2">The sequence shown here is derived from an EMBL/GenBank/DDBJ whole genome shotgun (WGS) entry which is preliminary data.</text>
</comment>
<dbReference type="Proteomes" id="UP000316988">
    <property type="component" value="Unassembled WGS sequence"/>
</dbReference>
<proteinExistence type="predicted"/>
<dbReference type="AlphaFoldDB" id="A0A554SP26"/>
<evidence type="ECO:0000256" key="1">
    <source>
        <dbReference type="SAM" id="MobiDB-lite"/>
    </source>
</evidence>
<feature type="region of interest" description="Disordered" evidence="1">
    <location>
        <begin position="1"/>
        <end position="22"/>
    </location>
</feature>
<evidence type="ECO:0000313" key="3">
    <source>
        <dbReference type="Proteomes" id="UP000316988"/>
    </source>
</evidence>
<sequence>MTSPPHALTTLAPRTSPREDVDADFDDACRRRDYPALQAHLAPMSKRDACDSLSVLFPHLSRHWIVRHFAELMAMSEDEFWRLEYRDPTGEEACRRVMAG</sequence>
<dbReference type="EMBL" id="VLNT01000001">
    <property type="protein sequence ID" value="TSD68090.1"/>
    <property type="molecule type" value="Genomic_DNA"/>
</dbReference>
<name>A0A554SP26_9ACTN</name>
<dbReference type="RefSeq" id="WP_143911037.1">
    <property type="nucleotide sequence ID" value="NZ_VLNT01000001.1"/>
</dbReference>